<evidence type="ECO:0000256" key="1">
    <source>
        <dbReference type="ARBA" id="ARBA00004651"/>
    </source>
</evidence>
<dbReference type="Proteomes" id="UP000006882">
    <property type="component" value="Chromosome G1"/>
</dbReference>
<dbReference type="EMBL" id="CM007651">
    <property type="protein sequence ID" value="ONI29022.1"/>
    <property type="molecule type" value="Genomic_DNA"/>
</dbReference>
<dbReference type="OMA" id="VWYHWAG"/>
<evidence type="ECO:0000256" key="6">
    <source>
        <dbReference type="ARBA" id="ARBA00022989"/>
    </source>
</evidence>
<keyword evidence="6" id="KW-1133">Transmembrane helix</keyword>
<reference evidence="10 11" key="1">
    <citation type="journal article" date="2013" name="Nat. Genet.">
        <title>The high-quality draft genome of peach (Prunus persica) identifies unique patterns of genetic diversity, domestication and genome evolution.</title>
        <authorList>
            <consortium name="International Peach Genome Initiative"/>
            <person name="Verde I."/>
            <person name="Abbott A.G."/>
            <person name="Scalabrin S."/>
            <person name="Jung S."/>
            <person name="Shu S."/>
            <person name="Marroni F."/>
            <person name="Zhebentyayeva T."/>
            <person name="Dettori M.T."/>
            <person name="Grimwood J."/>
            <person name="Cattonaro F."/>
            <person name="Zuccolo A."/>
            <person name="Rossini L."/>
            <person name="Jenkins J."/>
            <person name="Vendramin E."/>
            <person name="Meisel L.A."/>
            <person name="Decroocq V."/>
            <person name="Sosinski B."/>
            <person name="Prochnik S."/>
            <person name="Mitros T."/>
            <person name="Policriti A."/>
            <person name="Cipriani G."/>
            <person name="Dondini L."/>
            <person name="Ficklin S."/>
            <person name="Goodstein D.M."/>
            <person name="Xuan P."/>
            <person name="Del Fabbro C."/>
            <person name="Aramini V."/>
            <person name="Copetti D."/>
            <person name="Gonzalez S."/>
            <person name="Horner D.S."/>
            <person name="Falchi R."/>
            <person name="Lucas S."/>
            <person name="Mica E."/>
            <person name="Maldonado J."/>
            <person name="Lazzari B."/>
            <person name="Bielenberg D."/>
            <person name="Pirona R."/>
            <person name="Miculan M."/>
            <person name="Barakat A."/>
            <person name="Testolin R."/>
            <person name="Stella A."/>
            <person name="Tartarini S."/>
            <person name="Tonutti P."/>
            <person name="Arus P."/>
            <person name="Orellana A."/>
            <person name="Wells C."/>
            <person name="Main D."/>
            <person name="Vizzotto G."/>
            <person name="Silva H."/>
            <person name="Salamini F."/>
            <person name="Schmutz J."/>
            <person name="Morgante M."/>
            <person name="Rokhsar D.S."/>
        </authorList>
    </citation>
    <scope>NUCLEOTIDE SEQUENCE [LARGE SCALE GENOMIC DNA]</scope>
    <source>
        <strain evidence="11">cv. Nemared</strain>
    </source>
</reference>
<gene>
    <name evidence="10" type="ORF">PRUPE_1G176000</name>
</gene>
<keyword evidence="9" id="KW-0407">Ion channel</keyword>
<dbReference type="HOGENOM" id="CLU_101948_0_0_1"/>
<evidence type="ECO:0000256" key="8">
    <source>
        <dbReference type="ARBA" id="ARBA00023136"/>
    </source>
</evidence>
<dbReference type="OrthoDB" id="427456at2759"/>
<dbReference type="GO" id="GO:1902600">
    <property type="term" value="P:proton transmembrane transport"/>
    <property type="evidence" value="ECO:0000318"/>
    <property type="project" value="GO_Central"/>
</dbReference>
<dbReference type="GO" id="GO:0034702">
    <property type="term" value="C:monoatomic ion channel complex"/>
    <property type="evidence" value="ECO:0007669"/>
    <property type="project" value="UniProtKB-KW"/>
</dbReference>
<dbReference type="GO" id="GO:0005886">
    <property type="term" value="C:plasma membrane"/>
    <property type="evidence" value="ECO:0000318"/>
    <property type="project" value="GO_Central"/>
</dbReference>
<name>M5XMJ6_PRUPE</name>
<keyword evidence="11" id="KW-1185">Reference proteome</keyword>
<dbReference type="eggNOG" id="ENOG502QQMU">
    <property type="taxonomic scope" value="Eukaryota"/>
</dbReference>
<dbReference type="InterPro" id="IPR027359">
    <property type="entry name" value="Volt_channel_dom_sf"/>
</dbReference>
<evidence type="ECO:0000256" key="9">
    <source>
        <dbReference type="ARBA" id="ARBA00023303"/>
    </source>
</evidence>
<accession>M5XMJ6</accession>
<keyword evidence="7" id="KW-0406">Ion transport</keyword>
<keyword evidence="8" id="KW-0472">Membrane</keyword>
<dbReference type="PANTHER" id="PTHR46480">
    <property type="entry name" value="F20B24.22"/>
    <property type="match status" value="1"/>
</dbReference>
<dbReference type="InterPro" id="IPR031846">
    <property type="entry name" value="Hvcn1"/>
</dbReference>
<evidence type="ECO:0000256" key="2">
    <source>
        <dbReference type="ARBA" id="ARBA00022448"/>
    </source>
</evidence>
<evidence type="ECO:0000256" key="5">
    <source>
        <dbReference type="ARBA" id="ARBA00022882"/>
    </source>
</evidence>
<evidence type="ECO:0000256" key="7">
    <source>
        <dbReference type="ARBA" id="ARBA00023065"/>
    </source>
</evidence>
<dbReference type="AlphaFoldDB" id="M5XMJ6"/>
<dbReference type="STRING" id="3760.M5XMJ6"/>
<keyword evidence="2" id="KW-0813">Transport</keyword>
<evidence type="ECO:0000313" key="11">
    <source>
        <dbReference type="Proteomes" id="UP000006882"/>
    </source>
</evidence>
<organism evidence="10 11">
    <name type="scientific">Prunus persica</name>
    <name type="common">Peach</name>
    <name type="synonym">Amygdalus persica</name>
    <dbReference type="NCBI Taxonomy" id="3760"/>
    <lineage>
        <taxon>Eukaryota</taxon>
        <taxon>Viridiplantae</taxon>
        <taxon>Streptophyta</taxon>
        <taxon>Embryophyta</taxon>
        <taxon>Tracheophyta</taxon>
        <taxon>Spermatophyta</taxon>
        <taxon>Magnoliopsida</taxon>
        <taxon>eudicotyledons</taxon>
        <taxon>Gunneridae</taxon>
        <taxon>Pentapetalae</taxon>
        <taxon>rosids</taxon>
        <taxon>fabids</taxon>
        <taxon>Rosales</taxon>
        <taxon>Rosaceae</taxon>
        <taxon>Amygdaloideae</taxon>
        <taxon>Amygdaleae</taxon>
        <taxon>Prunus</taxon>
    </lineage>
</organism>
<protein>
    <recommendedName>
        <fullName evidence="12">Voltage-gated hydrogen channel 1</fullName>
    </recommendedName>
</protein>
<keyword evidence="4" id="KW-0812">Transmembrane</keyword>
<sequence>MKIASSQIQIQQPGPPTTTTTTTTTTNSFSIESIEASIQSLTRSWHRRQQWHRFFWFDNNNSTQFQDLNLAPWRTHLANFLESTPIHAISISLLIVDLILTILELSSSLLTECNNSPNKNKKTTPEIWYHWVGIAILALLSAKTVAQAVGLGMRTFLRRRPGYVIDGVVLMGALVLEAFFERKGGGLLVVVSLWRVVRVVESAFELSDEAIEAQIQSVVCQFEMLKEENRRLAETISEQDEIIEKLQEDLDQYSTRFMINGYHKP</sequence>
<comment type="subcellular location">
    <subcellularLocation>
        <location evidence="1">Cell membrane</location>
        <topology evidence="1">Multi-pass membrane protein</topology>
    </subcellularLocation>
</comment>
<dbReference type="KEGG" id="pper:18790326"/>
<dbReference type="GO" id="GO:0030171">
    <property type="term" value="F:voltage-gated proton channel activity"/>
    <property type="evidence" value="ECO:0000318"/>
    <property type="project" value="GO_Central"/>
</dbReference>
<keyword evidence="3" id="KW-1003">Cell membrane</keyword>
<dbReference type="Gramene" id="ONI29022">
    <property type="protein sequence ID" value="ONI29022"/>
    <property type="gene ID" value="PRUPE_1G176000"/>
</dbReference>
<dbReference type="PANTHER" id="PTHR46480:SF1">
    <property type="entry name" value="VOLTAGE-GATED HYDROGEN CHANNEL 1"/>
    <property type="match status" value="1"/>
</dbReference>
<evidence type="ECO:0000313" key="10">
    <source>
        <dbReference type="EMBL" id="ONI29022.1"/>
    </source>
</evidence>
<evidence type="ECO:0008006" key="12">
    <source>
        <dbReference type="Google" id="ProtNLM"/>
    </source>
</evidence>
<evidence type="ECO:0000256" key="4">
    <source>
        <dbReference type="ARBA" id="ARBA00022692"/>
    </source>
</evidence>
<proteinExistence type="predicted"/>
<evidence type="ECO:0000256" key="3">
    <source>
        <dbReference type="ARBA" id="ARBA00022475"/>
    </source>
</evidence>
<keyword evidence="5" id="KW-0851">Voltage-gated channel</keyword>
<dbReference type="Gene3D" id="1.20.120.350">
    <property type="entry name" value="Voltage-gated potassium channels. Chain C"/>
    <property type="match status" value="1"/>
</dbReference>